<dbReference type="SUPFAM" id="SSF49899">
    <property type="entry name" value="Concanavalin A-like lectins/glucanases"/>
    <property type="match status" value="1"/>
</dbReference>
<evidence type="ECO:0000256" key="4">
    <source>
        <dbReference type="ARBA" id="ARBA00022801"/>
    </source>
</evidence>
<comment type="caution">
    <text evidence="10">The sequence shown here is derived from an EMBL/GenBank/DDBJ whole genome shotgun (WGS) entry which is preliminary data.</text>
</comment>
<dbReference type="InterPro" id="IPR029018">
    <property type="entry name" value="Hex-like_dom2"/>
</dbReference>
<feature type="signal peptide" evidence="7">
    <location>
        <begin position="1"/>
        <end position="19"/>
    </location>
</feature>
<dbReference type="InterPro" id="IPR017853">
    <property type="entry name" value="GH"/>
</dbReference>
<dbReference type="PANTHER" id="PTHR43678:SF1">
    <property type="entry name" value="BETA-N-ACETYLHEXOSAMINIDASE"/>
    <property type="match status" value="1"/>
</dbReference>
<evidence type="ECO:0000256" key="1">
    <source>
        <dbReference type="ARBA" id="ARBA00001231"/>
    </source>
</evidence>
<name>A0A3E2H7X6_SCYLI</name>
<keyword evidence="4" id="KW-0378">Hydrolase</keyword>
<dbReference type="AlphaFoldDB" id="A0A3E2H7X6"/>
<proteinExistence type="inferred from homology"/>
<dbReference type="PRINTS" id="PR00738">
    <property type="entry name" value="GLHYDRLASE20"/>
</dbReference>
<feature type="active site" description="Proton donor" evidence="6">
    <location>
        <position position="331"/>
    </location>
</feature>
<dbReference type="STRING" id="5539.A0A3E2H7X6"/>
<comment type="catalytic activity">
    <reaction evidence="1">
        <text>Hydrolysis of terminal non-reducing N-acetyl-D-hexosamine residues in N-acetyl-beta-D-hexosaminides.</text>
        <dbReference type="EC" id="3.2.1.52"/>
    </reaction>
</comment>
<dbReference type="EMBL" id="NCSJ02000126">
    <property type="protein sequence ID" value="RFU29499.1"/>
    <property type="molecule type" value="Genomic_DNA"/>
</dbReference>
<dbReference type="InterPro" id="IPR015882">
    <property type="entry name" value="HEX_bac_N"/>
</dbReference>
<dbReference type="SUPFAM" id="SSF55545">
    <property type="entry name" value="beta-N-acetylhexosaminidase-like domain"/>
    <property type="match status" value="1"/>
</dbReference>
<comment type="similarity">
    <text evidence="2">Belongs to the glycosyl hydrolase 20 family.</text>
</comment>
<feature type="chain" id="PRO_5017679636" description="beta-N-acetylhexosaminidase" evidence="7">
    <location>
        <begin position="20"/>
        <end position="706"/>
    </location>
</feature>
<dbReference type="Gene3D" id="3.20.20.80">
    <property type="entry name" value="Glycosidases"/>
    <property type="match status" value="1"/>
</dbReference>
<evidence type="ECO:0000259" key="9">
    <source>
        <dbReference type="Pfam" id="PF02838"/>
    </source>
</evidence>
<evidence type="ECO:0000256" key="5">
    <source>
        <dbReference type="ARBA" id="ARBA00023295"/>
    </source>
</evidence>
<evidence type="ECO:0000313" key="10">
    <source>
        <dbReference type="EMBL" id="RFU29499.1"/>
    </source>
</evidence>
<dbReference type="Gene3D" id="3.30.379.10">
    <property type="entry name" value="Chitobiase/beta-hexosaminidase domain 2-like"/>
    <property type="match status" value="1"/>
</dbReference>
<evidence type="ECO:0000256" key="6">
    <source>
        <dbReference type="PIRSR" id="PIRSR625705-1"/>
    </source>
</evidence>
<keyword evidence="11" id="KW-1185">Reference proteome</keyword>
<dbReference type="PANTHER" id="PTHR43678">
    <property type="entry name" value="PUTATIVE (AFU_ORTHOLOGUE AFUA_2G00640)-RELATED"/>
    <property type="match status" value="1"/>
</dbReference>
<sequence>MKLLFGFVVFASAVISGTCRLVGIPTVPFTESLHGGSYSLKNIHSIIVDIRYASHSDSNGLTLIPPTLSQFASTFSSDLSSTLNVKAPVILGIVPLPGSIFLTVGDTKEFTDAAGRPTSEGYKISVSALGITITGASPLGVWWGTRTVLQQGVLGKDMKIPYGQGTDSPGWGERGMMLDAGRHYYPPSFLIEMCSYLSYHKQNVFHLHLSDNLYNNPNWTREHSEETYAAFRLNSPSPALDGLSNRPNESYYQSDFERIQQECAGRGVTIIPEIEAPGHAMVINDWKPELALPDFSMLNISHPDTIPTMQAIWGTFLPWMQCKVVSIGADEYNSSLRDDYNYFVNEMNDYITGKDKSMRIWGTFPPIANESNINTSVSIQHWEFFDDNPYYQYILNNYSVLNSDDAFYLVGKWSGSYPQIINITRVFHGAPDNTAYAPYIFDTHNSSNNPPKNNPYVLGNVMALWNDYGPNATTVQEAYWSVRDGLPALADKMWGGDLELSEYETIFPLLHPSIPGQNLDQSIPSKIDVIFNFASAKTLGNRLMDTSGNNYDGTLHDCKISPGGVIEFKSGESYISTPLGSKGRNYTLSVSVNPTSAAPGSLFSGPDSSFLHGDGSISNITLVSGGNTYSLNYSLPINKWTSISLIGRDNRTFLSVGSEEMEFNTRLGINGASFVWAPIAVEAPLAKIGGGGFVGQMKDIILKGTA</sequence>
<evidence type="ECO:0000313" key="11">
    <source>
        <dbReference type="Proteomes" id="UP000258309"/>
    </source>
</evidence>
<organism evidence="10 11">
    <name type="scientific">Scytalidium lignicola</name>
    <name type="common">Hyphomycete</name>
    <dbReference type="NCBI Taxonomy" id="5539"/>
    <lineage>
        <taxon>Eukaryota</taxon>
        <taxon>Fungi</taxon>
        <taxon>Dikarya</taxon>
        <taxon>Ascomycota</taxon>
        <taxon>Pezizomycotina</taxon>
        <taxon>Leotiomycetes</taxon>
        <taxon>Leotiomycetes incertae sedis</taxon>
        <taxon>Scytalidium</taxon>
    </lineage>
</organism>
<dbReference type="GO" id="GO:0004563">
    <property type="term" value="F:beta-N-acetylhexosaminidase activity"/>
    <property type="evidence" value="ECO:0007669"/>
    <property type="project" value="UniProtKB-EC"/>
</dbReference>
<dbReference type="GO" id="GO:0005975">
    <property type="term" value="P:carbohydrate metabolic process"/>
    <property type="evidence" value="ECO:0007669"/>
    <property type="project" value="InterPro"/>
</dbReference>
<dbReference type="Pfam" id="PF02838">
    <property type="entry name" value="Glyco_hydro_20b"/>
    <property type="match status" value="1"/>
</dbReference>
<evidence type="ECO:0000256" key="2">
    <source>
        <dbReference type="ARBA" id="ARBA00006285"/>
    </source>
</evidence>
<dbReference type="InterPro" id="IPR025705">
    <property type="entry name" value="Beta_hexosaminidase_sua/sub"/>
</dbReference>
<dbReference type="Proteomes" id="UP000258309">
    <property type="component" value="Unassembled WGS sequence"/>
</dbReference>
<reference evidence="10 11" key="1">
    <citation type="submission" date="2018-05" db="EMBL/GenBank/DDBJ databases">
        <title>Draft genome sequence of Scytalidium lignicola DSM 105466, a ubiquitous saprotrophic fungus.</title>
        <authorList>
            <person name="Buettner E."/>
            <person name="Gebauer A.M."/>
            <person name="Hofrichter M."/>
            <person name="Liers C."/>
            <person name="Kellner H."/>
        </authorList>
    </citation>
    <scope>NUCLEOTIDE SEQUENCE [LARGE SCALE GENOMIC DNA]</scope>
    <source>
        <strain evidence="10 11">DSM 105466</strain>
    </source>
</reference>
<gene>
    <name evidence="10" type="ORF">B7463_g6828</name>
</gene>
<accession>A0A3E2H7X6</accession>
<dbReference type="OMA" id="GNNYHAT"/>
<keyword evidence="7" id="KW-0732">Signal</keyword>
<feature type="non-terminal residue" evidence="10">
    <location>
        <position position="1"/>
    </location>
</feature>
<feature type="non-terminal residue" evidence="10">
    <location>
        <position position="706"/>
    </location>
</feature>
<dbReference type="OrthoDB" id="428480at2759"/>
<feature type="domain" description="Glycoside hydrolase family 20 catalytic" evidence="8">
    <location>
        <begin position="174"/>
        <end position="495"/>
    </location>
</feature>
<dbReference type="SUPFAM" id="SSF51445">
    <property type="entry name" value="(Trans)glycosidases"/>
    <property type="match status" value="1"/>
</dbReference>
<evidence type="ECO:0000256" key="7">
    <source>
        <dbReference type="SAM" id="SignalP"/>
    </source>
</evidence>
<dbReference type="EC" id="3.2.1.52" evidence="3"/>
<dbReference type="InterPro" id="IPR013320">
    <property type="entry name" value="ConA-like_dom_sf"/>
</dbReference>
<evidence type="ECO:0000256" key="3">
    <source>
        <dbReference type="ARBA" id="ARBA00012663"/>
    </source>
</evidence>
<keyword evidence="5" id="KW-0326">Glycosidase</keyword>
<evidence type="ECO:0000259" key="8">
    <source>
        <dbReference type="Pfam" id="PF00728"/>
    </source>
</evidence>
<dbReference type="CDD" id="cd06564">
    <property type="entry name" value="GH20_DspB_LnbB-like"/>
    <property type="match status" value="1"/>
</dbReference>
<dbReference type="InterPro" id="IPR052764">
    <property type="entry name" value="GH20_Enzymes"/>
</dbReference>
<feature type="domain" description="Beta-hexosaminidase bacterial type N-terminal" evidence="9">
    <location>
        <begin position="97"/>
        <end position="150"/>
    </location>
</feature>
<protein>
    <recommendedName>
        <fullName evidence="3">beta-N-acetylhexosaminidase</fullName>
        <ecNumber evidence="3">3.2.1.52</ecNumber>
    </recommendedName>
</protein>
<dbReference type="InterPro" id="IPR015883">
    <property type="entry name" value="Glyco_hydro_20_cat"/>
</dbReference>
<dbReference type="Pfam" id="PF00728">
    <property type="entry name" value="Glyco_hydro_20"/>
    <property type="match status" value="1"/>
</dbReference>